<accession>A0AAP7WBT3</accession>
<dbReference type="PANTHER" id="PTHR43451:SF1">
    <property type="entry name" value="ACETYLTRANSFERASE"/>
    <property type="match status" value="1"/>
</dbReference>
<dbReference type="GO" id="GO:0016747">
    <property type="term" value="F:acyltransferase activity, transferring groups other than amino-acyl groups"/>
    <property type="evidence" value="ECO:0007669"/>
    <property type="project" value="InterPro"/>
</dbReference>
<feature type="domain" description="N-acetyltransferase" evidence="1">
    <location>
        <begin position="5"/>
        <end position="158"/>
    </location>
</feature>
<dbReference type="Proteomes" id="UP000194131">
    <property type="component" value="Unassembled WGS sequence"/>
</dbReference>
<dbReference type="InterPro" id="IPR016181">
    <property type="entry name" value="Acyl_CoA_acyltransferase"/>
</dbReference>
<evidence type="ECO:0000313" key="4">
    <source>
        <dbReference type="Proteomes" id="UP000194131"/>
    </source>
</evidence>
<dbReference type="Proteomes" id="UP000236165">
    <property type="component" value="Unassembled WGS sequence"/>
</dbReference>
<dbReference type="InterPro" id="IPR052564">
    <property type="entry name" value="N-acetyltrans/Recomb-assoc"/>
</dbReference>
<name>A0AAP7WBT3_BACMY</name>
<dbReference type="Gene3D" id="3.40.630.30">
    <property type="match status" value="1"/>
</dbReference>
<dbReference type="SUPFAM" id="SSF55729">
    <property type="entry name" value="Acyl-CoA N-acyltransferases (Nat)"/>
    <property type="match status" value="1"/>
</dbReference>
<dbReference type="CDD" id="cd04301">
    <property type="entry name" value="NAT_SF"/>
    <property type="match status" value="1"/>
</dbReference>
<evidence type="ECO:0000313" key="3">
    <source>
        <dbReference type="EMBL" id="PJN72319.1"/>
    </source>
</evidence>
<dbReference type="EMBL" id="MRWU01000003">
    <property type="protein sequence ID" value="OSX94501.1"/>
    <property type="molecule type" value="Genomic_DNA"/>
</dbReference>
<reference evidence="3 5" key="1">
    <citation type="submission" date="2016-10" db="EMBL/GenBank/DDBJ databases">
        <title>Genome Sequence of Bacillus weihenstephanensis GM6LP.</title>
        <authorList>
            <person name="Poehlein A."/>
            <person name="Wemheuer F."/>
            <person name="Hollensteiner J."/>
            <person name="Wemheuer B."/>
        </authorList>
    </citation>
    <scope>NUCLEOTIDE SEQUENCE [LARGE SCALE GENOMIC DNA]</scope>
    <source>
        <strain evidence="3 5">GM6LP</strain>
    </source>
</reference>
<organism evidence="2 4">
    <name type="scientific">Bacillus mycoides</name>
    <dbReference type="NCBI Taxonomy" id="1405"/>
    <lineage>
        <taxon>Bacteria</taxon>
        <taxon>Bacillati</taxon>
        <taxon>Bacillota</taxon>
        <taxon>Bacilli</taxon>
        <taxon>Bacillales</taxon>
        <taxon>Bacillaceae</taxon>
        <taxon>Bacillus</taxon>
        <taxon>Bacillus cereus group</taxon>
    </lineage>
</organism>
<dbReference type="InterPro" id="IPR000182">
    <property type="entry name" value="GNAT_dom"/>
</dbReference>
<gene>
    <name evidence="3" type="ORF">BACWE_07200</name>
    <name evidence="2" type="ORF">S3E15_03099</name>
</gene>
<dbReference type="EMBL" id="MKZQ01000009">
    <property type="protein sequence ID" value="PJN72319.1"/>
    <property type="molecule type" value="Genomic_DNA"/>
</dbReference>
<evidence type="ECO:0000313" key="5">
    <source>
        <dbReference type="Proteomes" id="UP000236165"/>
    </source>
</evidence>
<reference evidence="2 4" key="2">
    <citation type="submission" date="2016-12" db="EMBL/GenBank/DDBJ databases">
        <title>Genome Sequences of Twelve Sporeforming Bacillus Species Isolated from Foods.</title>
        <authorList>
            <person name="De Jong A."/>
            <person name="Holsappel S."/>
            <person name="Kuipers O.P."/>
        </authorList>
    </citation>
    <scope>NUCLEOTIDE SEQUENCE [LARGE SCALE GENOMIC DNA]</scope>
    <source>
        <strain evidence="2 4">S3E15</strain>
    </source>
</reference>
<evidence type="ECO:0000313" key="2">
    <source>
        <dbReference type="EMBL" id="OSX94501.1"/>
    </source>
</evidence>
<dbReference type="AlphaFoldDB" id="A0AAP7WBT3"/>
<proteinExistence type="predicted"/>
<comment type="caution">
    <text evidence="2">The sequence shown here is derived from an EMBL/GenBank/DDBJ whole genome shotgun (WGS) entry which is preliminary data.</text>
</comment>
<protein>
    <recommendedName>
        <fullName evidence="1">N-acetyltransferase domain-containing protein</fullName>
    </recommendedName>
</protein>
<dbReference type="PANTHER" id="PTHR43451">
    <property type="entry name" value="ACETYLTRANSFERASE (GNAT) FAMILY PROTEIN"/>
    <property type="match status" value="1"/>
</dbReference>
<dbReference type="Pfam" id="PF13673">
    <property type="entry name" value="Acetyltransf_10"/>
    <property type="match status" value="1"/>
</dbReference>
<dbReference type="KEGG" id="bmyo:BG05_2303"/>
<sequence>MFKDIKIRTFQKEDLEQVLQLFYETVHTVNAKDYNELQLQAWAPERLDRERWLQSLEKNICYVADYKGVIVGFGDYNDDHYVDRLFTHKDYQGQRIASYILQKLEKEAVNLQHRDIYTEASITAKPFFESKGFICIKEQNKQHNGQIFINYVMKNSLLINEKAIFHYFTASFSSLPALKAGTLEAAICISSPVCGLRPVRAALSRTSNVPNPISCTFSPAAKELVIDSTTVCKTTVASF</sequence>
<dbReference type="PROSITE" id="PS51186">
    <property type="entry name" value="GNAT"/>
    <property type="match status" value="1"/>
</dbReference>
<evidence type="ECO:0000259" key="1">
    <source>
        <dbReference type="PROSITE" id="PS51186"/>
    </source>
</evidence>